<evidence type="ECO:0000313" key="3">
    <source>
        <dbReference type="Proteomes" id="UP000534294"/>
    </source>
</evidence>
<sequence>MSARTSENKSKHSSTPTETAAPLLEMAWTVDSHQHNRTPKHERLTNAQLVVVTVSHLRYLGTIQATLEGPTGERSLRALAEQYNAQGKTAKPHKKAFADLPSGARATASIKNYQGFTSAEFTPPRKRLTSN</sequence>
<organism evidence="2 3">
    <name type="scientific">Prosthecobacter dejongeii</name>
    <dbReference type="NCBI Taxonomy" id="48465"/>
    <lineage>
        <taxon>Bacteria</taxon>
        <taxon>Pseudomonadati</taxon>
        <taxon>Verrucomicrobiota</taxon>
        <taxon>Verrucomicrobiia</taxon>
        <taxon>Verrucomicrobiales</taxon>
        <taxon>Verrucomicrobiaceae</taxon>
        <taxon>Prosthecobacter</taxon>
    </lineage>
</organism>
<dbReference type="Proteomes" id="UP000534294">
    <property type="component" value="Unassembled WGS sequence"/>
</dbReference>
<evidence type="ECO:0000313" key="2">
    <source>
        <dbReference type="EMBL" id="MBB5037130.1"/>
    </source>
</evidence>
<dbReference type="RefSeq" id="WP_184206711.1">
    <property type="nucleotide sequence ID" value="NZ_JACHIF010000002.1"/>
</dbReference>
<feature type="compositionally biased region" description="Basic and acidic residues" evidence="1">
    <location>
        <begin position="1"/>
        <end position="10"/>
    </location>
</feature>
<protein>
    <submittedName>
        <fullName evidence="2">Uncharacterized protein</fullName>
    </submittedName>
</protein>
<dbReference type="EMBL" id="JACHIF010000002">
    <property type="protein sequence ID" value="MBB5037130.1"/>
    <property type="molecule type" value="Genomic_DNA"/>
</dbReference>
<name>A0A7W8DPG4_9BACT</name>
<comment type="caution">
    <text evidence="2">The sequence shown here is derived from an EMBL/GenBank/DDBJ whole genome shotgun (WGS) entry which is preliminary data.</text>
</comment>
<feature type="region of interest" description="Disordered" evidence="1">
    <location>
        <begin position="1"/>
        <end position="22"/>
    </location>
</feature>
<gene>
    <name evidence="2" type="ORF">HNQ64_001372</name>
</gene>
<proteinExistence type="predicted"/>
<evidence type="ECO:0000256" key="1">
    <source>
        <dbReference type="SAM" id="MobiDB-lite"/>
    </source>
</evidence>
<reference evidence="2 3" key="1">
    <citation type="submission" date="2020-08" db="EMBL/GenBank/DDBJ databases">
        <title>Genomic Encyclopedia of Type Strains, Phase IV (KMG-IV): sequencing the most valuable type-strain genomes for metagenomic binning, comparative biology and taxonomic classification.</title>
        <authorList>
            <person name="Goeker M."/>
        </authorList>
    </citation>
    <scope>NUCLEOTIDE SEQUENCE [LARGE SCALE GENOMIC DNA]</scope>
    <source>
        <strain evidence="2 3">DSM 12251</strain>
    </source>
</reference>
<keyword evidence="3" id="KW-1185">Reference proteome</keyword>
<dbReference type="AlphaFoldDB" id="A0A7W8DPG4"/>
<accession>A0A7W8DPG4</accession>